<feature type="compositionally biased region" description="Polar residues" evidence="4">
    <location>
        <begin position="147"/>
        <end position="156"/>
    </location>
</feature>
<keyword evidence="3" id="KW-0804">Transcription</keyword>
<dbReference type="PRINTS" id="PR00778">
    <property type="entry name" value="HTHARSR"/>
</dbReference>
<feature type="region of interest" description="Disordered" evidence="4">
    <location>
        <begin position="136"/>
        <end position="156"/>
    </location>
</feature>
<gene>
    <name evidence="6" type="ORF">OXH18_22780</name>
</gene>
<dbReference type="CDD" id="cd00090">
    <property type="entry name" value="HTH_ARSR"/>
    <property type="match status" value="1"/>
</dbReference>
<dbReference type="GO" id="GO:0003700">
    <property type="term" value="F:DNA-binding transcription factor activity"/>
    <property type="evidence" value="ECO:0007669"/>
    <property type="project" value="InterPro"/>
</dbReference>
<dbReference type="PANTHER" id="PTHR43132">
    <property type="entry name" value="ARSENICAL RESISTANCE OPERON REPRESSOR ARSR-RELATED"/>
    <property type="match status" value="1"/>
</dbReference>
<dbReference type="KEGG" id="tsin:OXH18_22780"/>
<dbReference type="PANTHER" id="PTHR43132:SF9">
    <property type="entry name" value="ARSR FAMILY TRANSCRIPTIONAL REGULATORY PROTEIN"/>
    <property type="match status" value="1"/>
</dbReference>
<dbReference type="NCBIfam" id="NF033788">
    <property type="entry name" value="HTH_metalloreg"/>
    <property type="match status" value="1"/>
</dbReference>
<feature type="domain" description="HTH arsR-type" evidence="5">
    <location>
        <begin position="5"/>
        <end position="99"/>
    </location>
</feature>
<dbReference type="InterPro" id="IPR001845">
    <property type="entry name" value="HTH_ArsR_DNA-bd_dom"/>
</dbReference>
<dbReference type="SUPFAM" id="SSF46785">
    <property type="entry name" value="Winged helix' DNA-binding domain"/>
    <property type="match status" value="1"/>
</dbReference>
<keyword evidence="1" id="KW-0805">Transcription regulation</keyword>
<sequence>MDWTTNLKRLEQMADRFRMMSDPTRLQILAVLGEQELSVQDICDRTGYKQSNVSKHLRVLREIGAIACEQRSYYHYYRVIDPQILSCWRCTKTACNESGNESGEPYVKADSEIDAELPSACDQPWTQAGCHGQFQPVAGQLEPSHGVSRSQHPQSK</sequence>
<dbReference type="InterPro" id="IPR036388">
    <property type="entry name" value="WH-like_DNA-bd_sf"/>
</dbReference>
<organism evidence="6 7">
    <name type="scientific">Thermocoleostomius sinensis A174</name>
    <dbReference type="NCBI Taxonomy" id="2016057"/>
    <lineage>
        <taxon>Bacteria</taxon>
        <taxon>Bacillati</taxon>
        <taxon>Cyanobacteriota</taxon>
        <taxon>Cyanophyceae</taxon>
        <taxon>Oculatellales</taxon>
        <taxon>Oculatellaceae</taxon>
        <taxon>Thermocoleostomius</taxon>
    </lineage>
</organism>
<dbReference type="AlphaFoldDB" id="A0A9E8ZB49"/>
<evidence type="ECO:0000256" key="3">
    <source>
        <dbReference type="ARBA" id="ARBA00023163"/>
    </source>
</evidence>
<dbReference type="EMBL" id="CP113797">
    <property type="protein sequence ID" value="WAL59964.1"/>
    <property type="molecule type" value="Genomic_DNA"/>
</dbReference>
<evidence type="ECO:0000313" key="6">
    <source>
        <dbReference type="EMBL" id="WAL59964.1"/>
    </source>
</evidence>
<evidence type="ECO:0000256" key="4">
    <source>
        <dbReference type="SAM" id="MobiDB-lite"/>
    </source>
</evidence>
<evidence type="ECO:0000313" key="7">
    <source>
        <dbReference type="Proteomes" id="UP001163152"/>
    </source>
</evidence>
<dbReference type="InterPro" id="IPR051011">
    <property type="entry name" value="Metal_resp_trans_reg"/>
</dbReference>
<keyword evidence="2" id="KW-0238">DNA-binding</keyword>
<evidence type="ECO:0000256" key="1">
    <source>
        <dbReference type="ARBA" id="ARBA00023015"/>
    </source>
</evidence>
<dbReference type="GO" id="GO:0003677">
    <property type="term" value="F:DNA binding"/>
    <property type="evidence" value="ECO:0007669"/>
    <property type="project" value="UniProtKB-KW"/>
</dbReference>
<proteinExistence type="predicted"/>
<dbReference type="PROSITE" id="PS50987">
    <property type="entry name" value="HTH_ARSR_2"/>
    <property type="match status" value="1"/>
</dbReference>
<dbReference type="InterPro" id="IPR036390">
    <property type="entry name" value="WH_DNA-bd_sf"/>
</dbReference>
<accession>A0A9E8ZB49</accession>
<evidence type="ECO:0000259" key="5">
    <source>
        <dbReference type="PROSITE" id="PS50987"/>
    </source>
</evidence>
<evidence type="ECO:0000256" key="2">
    <source>
        <dbReference type="ARBA" id="ARBA00023125"/>
    </source>
</evidence>
<dbReference type="InterPro" id="IPR011991">
    <property type="entry name" value="ArsR-like_HTH"/>
</dbReference>
<keyword evidence="7" id="KW-1185">Reference proteome</keyword>
<dbReference type="RefSeq" id="WP_268609786.1">
    <property type="nucleotide sequence ID" value="NZ_CP113797.1"/>
</dbReference>
<name>A0A9E8ZB49_9CYAN</name>
<dbReference type="Pfam" id="PF01022">
    <property type="entry name" value="HTH_5"/>
    <property type="match status" value="1"/>
</dbReference>
<reference evidence="6" key="1">
    <citation type="submission" date="2022-12" db="EMBL/GenBank/DDBJ databases">
        <title>Polyphasic identification of a Novel Hot-Spring Cyanobacterium Ocullathermofonsia sinensis gen nov. sp. nov. and Genomic Insights on its Adaptations to the Thermal Habitat.</title>
        <authorList>
            <person name="Daroch M."/>
            <person name="Tang J."/>
            <person name="Jiang Y."/>
        </authorList>
    </citation>
    <scope>NUCLEOTIDE SEQUENCE</scope>
    <source>
        <strain evidence="6">PKUAC-SCTA174</strain>
    </source>
</reference>
<dbReference type="Proteomes" id="UP001163152">
    <property type="component" value="Chromosome"/>
</dbReference>
<dbReference type="Gene3D" id="1.10.10.10">
    <property type="entry name" value="Winged helix-like DNA-binding domain superfamily/Winged helix DNA-binding domain"/>
    <property type="match status" value="1"/>
</dbReference>
<dbReference type="SMART" id="SM00418">
    <property type="entry name" value="HTH_ARSR"/>
    <property type="match status" value="1"/>
</dbReference>
<protein>
    <submittedName>
        <fullName evidence="6">Metalloregulator ArsR/SmtB family transcription factor</fullName>
    </submittedName>
</protein>